<accession>A0ABQ7GAG3</accession>
<dbReference type="Pfam" id="PF06011">
    <property type="entry name" value="TRP"/>
    <property type="match status" value="1"/>
</dbReference>
<dbReference type="Pfam" id="PF07699">
    <property type="entry name" value="Ephrin_rec_like"/>
    <property type="match status" value="1"/>
</dbReference>
<name>A0ABQ7GAG3_DUNSA</name>
<feature type="transmembrane region" description="Helical" evidence="2">
    <location>
        <begin position="812"/>
        <end position="833"/>
    </location>
</feature>
<keyword evidence="2" id="KW-1133">Transmembrane helix</keyword>
<evidence type="ECO:0000259" key="4">
    <source>
        <dbReference type="Pfam" id="PF06011"/>
    </source>
</evidence>
<feature type="region of interest" description="Disordered" evidence="1">
    <location>
        <begin position="1403"/>
        <end position="1441"/>
    </location>
</feature>
<feature type="domain" description="Tyrosine-protein kinase ephrin type A/B receptor-like" evidence="5">
    <location>
        <begin position="490"/>
        <end position="528"/>
    </location>
</feature>
<keyword evidence="2" id="KW-0812">Transmembrane</keyword>
<dbReference type="Gene3D" id="2.10.50.10">
    <property type="entry name" value="Tumor Necrosis Factor Receptor, subunit A, domain 2"/>
    <property type="match status" value="1"/>
</dbReference>
<dbReference type="Pfam" id="PF24633">
    <property type="entry name" value="DUF7630"/>
    <property type="match status" value="1"/>
</dbReference>
<feature type="transmembrane region" description="Helical" evidence="2">
    <location>
        <begin position="860"/>
        <end position="885"/>
    </location>
</feature>
<keyword evidence="3" id="KW-0732">Signal</keyword>
<dbReference type="SMART" id="SM01411">
    <property type="entry name" value="Ephrin_rec_like"/>
    <property type="match status" value="2"/>
</dbReference>
<evidence type="ECO:0000259" key="6">
    <source>
        <dbReference type="Pfam" id="PF24633"/>
    </source>
</evidence>
<evidence type="ECO:0000256" key="1">
    <source>
        <dbReference type="SAM" id="MobiDB-lite"/>
    </source>
</evidence>
<evidence type="ECO:0008006" key="9">
    <source>
        <dbReference type="Google" id="ProtNLM"/>
    </source>
</evidence>
<comment type="caution">
    <text evidence="7">The sequence shown here is derived from an EMBL/GenBank/DDBJ whole genome shotgun (WGS) entry which is preliminary data.</text>
</comment>
<sequence>MPRPLLLLLLVCLPRLLLCQSNLEKYSVDGCNRNLDPKQCFKVGIVSSMTGELTDWNESLRGWRVYKFKIEQEYPDGIPIFAKDGTFRFSFDLDWRDDQSSLGKHTEEVADLLNSGVDFIANAQPNFAIQEAEQSDQKGILNFHGATSNPALYERDLPMVFGLAQPLDRFFPETIKQFKDAGVQKIAIVYREDLAELKATCQAAIAETNSELLAVQDLPYTTSDPEVLMEITKQISLSSKTEAVVGCTLAIETHRFIQNIDELRKPLKGVMFTNGPHNLTFLEEVGELAENVLQPVSWNIDTPVTDFLMVNSVEFSLLTNFLVGTFPTHVDAGAAACAYVLQVAVQNSFKVCNLVQTGGDAHAILFGDENGNPLISCDDNQNNGKQRVADYLSEIAIDVFFGKVLFNEVRQNFASEVKTLQVFRKMEDLQPFLGPSIVLPLNLAQKPIVMPQPNRYKVVCPPGSYQNPDEFEPCIPCAPGLFQSEPGASSCYRCFKNSYVSEGGAEQCDSCPINSETAVQGASDIMECYCKEGYYTKERRNGTPCDPCPEHATCAGGVDPPRPLPGWHAETDKPYFMYDCNPGSLCAGNYTCQTGYEGRLCQDCADGYFRAFDNCLECISPGGNMVAMLCMYALFVYVVVALSRNMETIHLLMNFCQTLSIIALFNMQWPVIMETIFNIAGILSFEMDIIQPQCATENWGFAENLYIQLSYPAFFFVFQGLWVGAIYLAFRAKVKMNGQSMEDFSSADFSDSLQRRSSTSGSQKSFTSGKNLGSGGLDVFEVSGWWLFFQNFFHVPSSPQEMNEVLLEKMSVPFMAFNLGYVVILKYCLQAFSCLDFEGTYYMYFNPSQMCYTPEHFEMMIAAGAGLVLYVAGTWIMFIYVLYTLKKTKSFSKKRPLLLFGWMYERYESKYFWFELSVLLEKTILVVVAVFIKTDPILQVVIMLIVTLALMLLSIKTSAPVDSTTAMLLTATEGCQMVIMVLGLIFYNAQTQDRTYTVVTVIGSVALIGLLAALTFVFFVEVAFQIVLTVLQARHKNVASKWGQDARLHTHMYRVFKPWFMFRWLSRAEPDDWLYWHRLCKLFHDSVHPTCETSYLSHEKVGHFWAYLMNSFPEMLDFLASVEEVDRNEFVNVIDVMYEHYFDSSHTYKCQLNSVITDRFRAAIGQWLSSASDAEMVFVRKVITRAFAKARGKEAEENMTRAFSRSSKSGRSRILEGGTATQKLLGKGDDEEDSQRPSLAGALTSNDGSTALTDKFLALTSGDRAPSSGSPRSKKSARVSPGVIFTLDSSKHGPSPLGRKPTTQSPFAMTQGQVEPAKMDPSGDNGDNNLVGSFDTLDHSTPSPPMLGNFHKGESGPVGEETVLTPGDKPMFPNRGDGLAASSSNVPQQISIDTEELLRIQNNPCHHTSGQPQLPIQPPRLIVPAPATAPNPPPPATAPMHLAPKEASIDQNEQLWVSPRVSSGDQEKVFHKRSFPRSQSEAPGAHAQATGVEPSPAVRPKTTSDNIVRSFHDLD</sequence>
<evidence type="ECO:0000259" key="5">
    <source>
        <dbReference type="Pfam" id="PF07699"/>
    </source>
</evidence>
<proteinExistence type="predicted"/>
<dbReference type="InterPro" id="IPR028082">
    <property type="entry name" value="Peripla_BP_I"/>
</dbReference>
<dbReference type="SUPFAM" id="SSF57184">
    <property type="entry name" value="Growth factor receptor domain"/>
    <property type="match status" value="1"/>
</dbReference>
<evidence type="ECO:0000256" key="3">
    <source>
        <dbReference type="SAM" id="SignalP"/>
    </source>
</evidence>
<feature type="transmembrane region" description="Helical" evidence="2">
    <location>
        <begin position="1001"/>
        <end position="1031"/>
    </location>
</feature>
<feature type="compositionally biased region" description="Polar residues" evidence="1">
    <location>
        <begin position="1301"/>
        <end position="1313"/>
    </location>
</feature>
<feature type="transmembrane region" description="Helical" evidence="2">
    <location>
        <begin position="625"/>
        <end position="642"/>
    </location>
</feature>
<evidence type="ECO:0000313" key="7">
    <source>
        <dbReference type="EMBL" id="KAF5831596.1"/>
    </source>
</evidence>
<dbReference type="InterPro" id="IPR009030">
    <property type="entry name" value="Growth_fac_rcpt_cys_sf"/>
</dbReference>
<feature type="compositionally biased region" description="Low complexity" evidence="1">
    <location>
        <begin position="1411"/>
        <end position="1426"/>
    </location>
</feature>
<feature type="domain" description="DUF7630" evidence="6">
    <location>
        <begin position="579"/>
        <end position="618"/>
    </location>
</feature>
<dbReference type="InterPro" id="IPR056047">
    <property type="entry name" value="CRMPA-like_DUF7630"/>
</dbReference>
<feature type="transmembrane region" description="Helical" evidence="2">
    <location>
        <begin position="967"/>
        <end position="989"/>
    </location>
</feature>
<dbReference type="CDD" id="cd00185">
    <property type="entry name" value="TNFRSF"/>
    <property type="match status" value="1"/>
</dbReference>
<reference evidence="7" key="1">
    <citation type="submission" date="2017-08" db="EMBL/GenBank/DDBJ databases">
        <authorList>
            <person name="Polle J.E."/>
            <person name="Barry K."/>
            <person name="Cushman J."/>
            <person name="Schmutz J."/>
            <person name="Tran D."/>
            <person name="Hathwaick L.T."/>
            <person name="Yim W.C."/>
            <person name="Jenkins J."/>
            <person name="Mckie-Krisberg Z.M."/>
            <person name="Prochnik S."/>
            <person name="Lindquist E."/>
            <person name="Dockter R.B."/>
            <person name="Adam C."/>
            <person name="Molina H."/>
            <person name="Bunkerborg J."/>
            <person name="Jin E."/>
            <person name="Buchheim M."/>
            <person name="Magnuson J."/>
        </authorList>
    </citation>
    <scope>NUCLEOTIDE SEQUENCE</scope>
    <source>
        <strain evidence="7">CCAP 19/18</strain>
    </source>
</reference>
<organism evidence="7 8">
    <name type="scientific">Dunaliella salina</name>
    <name type="common">Green alga</name>
    <name type="synonym">Protococcus salinus</name>
    <dbReference type="NCBI Taxonomy" id="3046"/>
    <lineage>
        <taxon>Eukaryota</taxon>
        <taxon>Viridiplantae</taxon>
        <taxon>Chlorophyta</taxon>
        <taxon>core chlorophytes</taxon>
        <taxon>Chlorophyceae</taxon>
        <taxon>CS clade</taxon>
        <taxon>Chlamydomonadales</taxon>
        <taxon>Dunaliellaceae</taxon>
        <taxon>Dunaliella</taxon>
    </lineage>
</organism>
<dbReference type="InterPro" id="IPR011641">
    <property type="entry name" value="Tyr-kin_ephrin_A/B_rcpt-like"/>
</dbReference>
<dbReference type="EMBL" id="MU069936">
    <property type="protein sequence ID" value="KAF5831596.1"/>
    <property type="molecule type" value="Genomic_DNA"/>
</dbReference>
<feature type="signal peptide" evidence="3">
    <location>
        <begin position="1"/>
        <end position="19"/>
    </location>
</feature>
<feature type="transmembrane region" description="Helical" evidence="2">
    <location>
        <begin position="937"/>
        <end position="955"/>
    </location>
</feature>
<feature type="compositionally biased region" description="Pro residues" evidence="1">
    <location>
        <begin position="1427"/>
        <end position="1437"/>
    </location>
</feature>
<protein>
    <recommendedName>
        <fullName evidence="9">Tyrosine-protein kinase ephrin type A/B receptor-like domain-containing protein</fullName>
    </recommendedName>
</protein>
<feature type="transmembrane region" description="Helical" evidence="2">
    <location>
        <begin position="709"/>
        <end position="730"/>
    </location>
</feature>
<dbReference type="CDD" id="cd00055">
    <property type="entry name" value="EGF_Lam"/>
    <property type="match status" value="1"/>
</dbReference>
<feature type="chain" id="PRO_5046852695" description="Tyrosine-protein kinase ephrin type A/B receptor-like domain-containing protein" evidence="3">
    <location>
        <begin position="20"/>
        <end position="1515"/>
    </location>
</feature>
<gene>
    <name evidence="7" type="ORF">DUNSADRAFT_12930</name>
</gene>
<feature type="domain" description="TRP C-terminal" evidence="4">
    <location>
        <begin position="860"/>
        <end position="1042"/>
    </location>
</feature>
<dbReference type="Gene3D" id="3.40.50.2300">
    <property type="match status" value="2"/>
</dbReference>
<dbReference type="PANTHER" id="PTHR11319">
    <property type="entry name" value="G PROTEIN-COUPLED RECEPTOR-RELATED"/>
    <property type="match status" value="1"/>
</dbReference>
<keyword evidence="2" id="KW-0472">Membrane</keyword>
<evidence type="ECO:0000313" key="8">
    <source>
        <dbReference type="Proteomes" id="UP000815325"/>
    </source>
</evidence>
<dbReference type="InterPro" id="IPR002049">
    <property type="entry name" value="LE_dom"/>
</dbReference>
<feature type="region of interest" description="Disordered" evidence="1">
    <location>
        <begin position="1198"/>
        <end position="1247"/>
    </location>
</feature>
<dbReference type="InterPro" id="IPR010308">
    <property type="entry name" value="TRP_C"/>
</dbReference>
<dbReference type="PANTHER" id="PTHR11319:SF35">
    <property type="entry name" value="OUTER MEMBRANE PROTEIN PMPC-RELATED"/>
    <property type="match status" value="1"/>
</dbReference>
<feature type="region of interest" description="Disordered" evidence="1">
    <location>
        <begin position="1260"/>
        <end position="1386"/>
    </location>
</feature>
<dbReference type="Proteomes" id="UP000815325">
    <property type="component" value="Unassembled WGS sequence"/>
</dbReference>
<keyword evidence="8" id="KW-1185">Reference proteome</keyword>
<feature type="region of interest" description="Disordered" evidence="1">
    <location>
        <begin position="1458"/>
        <end position="1515"/>
    </location>
</feature>
<dbReference type="SUPFAM" id="SSF53822">
    <property type="entry name" value="Periplasmic binding protein-like I"/>
    <property type="match status" value="1"/>
</dbReference>
<evidence type="ECO:0000256" key="2">
    <source>
        <dbReference type="SAM" id="Phobius"/>
    </source>
</evidence>